<dbReference type="Proteomes" id="UP000778970">
    <property type="component" value="Unassembled WGS sequence"/>
</dbReference>
<proteinExistence type="predicted"/>
<feature type="region of interest" description="Disordered" evidence="1">
    <location>
        <begin position="19"/>
        <end position="115"/>
    </location>
</feature>
<dbReference type="AlphaFoldDB" id="A0A934QGD7"/>
<evidence type="ECO:0000313" key="2">
    <source>
        <dbReference type="EMBL" id="MBK1696050.1"/>
    </source>
</evidence>
<name>A0A934QGD7_9PROT</name>
<sequence>MGDVDAAIEAARRIVDFVAEDEEAPASPLSKTVSSANGRPKVVMTETAPRPAGPTRRQTTHHETPVASKAASGAAGEAGGRADPGAAAVRPSSQEARGGTGVGRGAGPKTRWDEGAEEVLRAEWGTGRPVEEIAAKIGRTVGSTRERARRLGLSRPKRSEVAPEYRPQPANRPVAAKGGGADVRTLHTKTKRKGRRRPRHADVRRVEPIDISAYRIQRPSETIDSVVNFVRSRDYQVVRAADGTFVVDGRKEFTEAAFIEWANGLRRMLKKPAFALECAQGT</sequence>
<reference evidence="2" key="2">
    <citation type="journal article" date="2020" name="Microorganisms">
        <title>Osmotic Adaptation and Compatible Solute Biosynthesis of Phototrophic Bacteria as Revealed from Genome Analyses.</title>
        <authorList>
            <person name="Imhoff J.F."/>
            <person name="Rahn T."/>
            <person name="Kunzel S."/>
            <person name="Keller A."/>
            <person name="Neulinger S.C."/>
        </authorList>
    </citation>
    <scope>NUCLEOTIDE SEQUENCE</scope>
    <source>
        <strain evidence="2">DSM 9154</strain>
    </source>
</reference>
<feature type="compositionally biased region" description="Low complexity" evidence="1">
    <location>
        <begin position="67"/>
        <end position="88"/>
    </location>
</feature>
<evidence type="ECO:0000256" key="1">
    <source>
        <dbReference type="SAM" id="MobiDB-lite"/>
    </source>
</evidence>
<comment type="caution">
    <text evidence="2">The sequence shown here is derived from an EMBL/GenBank/DDBJ whole genome shotgun (WGS) entry which is preliminary data.</text>
</comment>
<feature type="region of interest" description="Disordered" evidence="1">
    <location>
        <begin position="141"/>
        <end position="180"/>
    </location>
</feature>
<dbReference type="EMBL" id="NRRE01000009">
    <property type="protein sequence ID" value="MBK1696050.1"/>
    <property type="molecule type" value="Genomic_DNA"/>
</dbReference>
<keyword evidence="3" id="KW-1185">Reference proteome</keyword>
<feature type="compositionally biased region" description="Basic residues" evidence="1">
    <location>
        <begin position="147"/>
        <end position="156"/>
    </location>
</feature>
<organism evidence="2 3">
    <name type="scientific">Rhodovibrio salinarum</name>
    <dbReference type="NCBI Taxonomy" id="1087"/>
    <lineage>
        <taxon>Bacteria</taxon>
        <taxon>Pseudomonadati</taxon>
        <taxon>Pseudomonadota</taxon>
        <taxon>Alphaproteobacteria</taxon>
        <taxon>Rhodospirillales</taxon>
        <taxon>Rhodovibrionaceae</taxon>
        <taxon>Rhodovibrio</taxon>
    </lineage>
</organism>
<gene>
    <name evidence="2" type="ORF">CKO21_02170</name>
</gene>
<evidence type="ECO:0000313" key="3">
    <source>
        <dbReference type="Proteomes" id="UP000778970"/>
    </source>
</evidence>
<accession>A0A934QGD7</accession>
<protein>
    <submittedName>
        <fullName evidence="2">Uncharacterized protein</fullName>
    </submittedName>
</protein>
<reference evidence="2" key="1">
    <citation type="submission" date="2017-08" db="EMBL/GenBank/DDBJ databases">
        <authorList>
            <person name="Imhoff J.F."/>
            <person name="Rahn T."/>
            <person name="Kuenzel S."/>
            <person name="Neulinger S.C."/>
        </authorList>
    </citation>
    <scope>NUCLEOTIDE SEQUENCE</scope>
    <source>
        <strain evidence="2">DSM 9154</strain>
    </source>
</reference>